<proteinExistence type="predicted"/>
<dbReference type="GO" id="GO:0004791">
    <property type="term" value="F:thioredoxin-disulfide reductase (NADPH) activity"/>
    <property type="evidence" value="ECO:0007669"/>
    <property type="project" value="UniProtKB-EC"/>
</dbReference>
<feature type="domain" description="Methyltransferase" evidence="2">
    <location>
        <begin position="48"/>
        <end position="137"/>
    </location>
</feature>
<reference evidence="3 4" key="1">
    <citation type="submission" date="2017-02" db="EMBL/GenBank/DDBJ databases">
        <authorList>
            <person name="Peterson S.W."/>
        </authorList>
    </citation>
    <scope>NUCLEOTIDE SEQUENCE [LARGE SCALE GENOMIC DNA]</scope>
    <source>
        <strain evidence="3 4">LMG 22410</strain>
    </source>
</reference>
<dbReference type="PANTHER" id="PTHR43861">
    <property type="entry name" value="TRANS-ACONITATE 2-METHYLTRANSFERASE-RELATED"/>
    <property type="match status" value="1"/>
</dbReference>
<dbReference type="GeneID" id="303173462"/>
<evidence type="ECO:0000256" key="1">
    <source>
        <dbReference type="ARBA" id="ARBA00022679"/>
    </source>
</evidence>
<dbReference type="CDD" id="cd02440">
    <property type="entry name" value="AdoMet_MTases"/>
    <property type="match status" value="1"/>
</dbReference>
<evidence type="ECO:0000313" key="3">
    <source>
        <dbReference type="EMBL" id="SJM63990.1"/>
    </source>
</evidence>
<dbReference type="Pfam" id="PF13649">
    <property type="entry name" value="Methyltransf_25"/>
    <property type="match status" value="1"/>
</dbReference>
<keyword evidence="1" id="KW-0808">Transferase</keyword>
<organism evidence="3 4">
    <name type="scientific">Agrococcus casei LMG 22410</name>
    <dbReference type="NCBI Taxonomy" id="1255656"/>
    <lineage>
        <taxon>Bacteria</taxon>
        <taxon>Bacillati</taxon>
        <taxon>Actinomycetota</taxon>
        <taxon>Actinomycetes</taxon>
        <taxon>Micrococcales</taxon>
        <taxon>Microbacteriaceae</taxon>
        <taxon>Agrococcus</taxon>
    </lineage>
</organism>
<dbReference type="AlphaFoldDB" id="A0A1R4G6X8"/>
<dbReference type="RefSeq" id="WP_086992311.1">
    <property type="nucleotide sequence ID" value="NZ_FUHU01000038.1"/>
</dbReference>
<dbReference type="InterPro" id="IPR041698">
    <property type="entry name" value="Methyltransf_25"/>
</dbReference>
<keyword evidence="3" id="KW-0560">Oxidoreductase</keyword>
<dbReference type="GO" id="GO:0016740">
    <property type="term" value="F:transferase activity"/>
    <property type="evidence" value="ECO:0007669"/>
    <property type="project" value="UniProtKB-KW"/>
</dbReference>
<protein>
    <submittedName>
        <fullName evidence="3">Thioredoxin reductase</fullName>
        <ecNumber evidence="3">1.8.1.9</ecNumber>
    </submittedName>
</protein>
<evidence type="ECO:0000313" key="4">
    <source>
        <dbReference type="Proteomes" id="UP000195787"/>
    </source>
</evidence>
<dbReference type="EMBL" id="FUHU01000038">
    <property type="protein sequence ID" value="SJM63990.1"/>
    <property type="molecule type" value="Genomic_DNA"/>
</dbReference>
<dbReference type="Gene3D" id="3.40.50.150">
    <property type="entry name" value="Vaccinia Virus protein VP39"/>
    <property type="match status" value="1"/>
</dbReference>
<evidence type="ECO:0000259" key="2">
    <source>
        <dbReference type="Pfam" id="PF13649"/>
    </source>
</evidence>
<gene>
    <name evidence="3" type="ORF">CZ674_09555</name>
</gene>
<dbReference type="SUPFAM" id="SSF53335">
    <property type="entry name" value="S-adenosyl-L-methionine-dependent methyltransferases"/>
    <property type="match status" value="1"/>
</dbReference>
<dbReference type="OrthoDB" id="9786503at2"/>
<dbReference type="Proteomes" id="UP000195787">
    <property type="component" value="Unassembled WGS sequence"/>
</dbReference>
<name>A0A1R4G6X8_9MICO</name>
<sequence length="213" mass="22977">MATPDTPSFDQGFWQEHWNDSERAAAKPVAANPYVERETSGLPRGTAIDAGCGAGAEAILLAQQGWRVTAADISSAALAKAKANAADEAEGIEWLEADLSTLSPGRQWDLVMTHYAHPSIPQLDFYKRIAGWVAPGGTLLIVAHGHAHSHGHHAPEDQPEDVQRTSDDIASLFSEPEWQVVSAYEEWRSVGDDGPHLSDTVVRVTRAAGPIDR</sequence>
<accession>A0A1R4G6X8</accession>
<dbReference type="PANTHER" id="PTHR43861:SF3">
    <property type="entry name" value="PUTATIVE (AFU_ORTHOLOGUE AFUA_2G14390)-RELATED"/>
    <property type="match status" value="1"/>
</dbReference>
<dbReference type="InterPro" id="IPR029063">
    <property type="entry name" value="SAM-dependent_MTases_sf"/>
</dbReference>
<keyword evidence="4" id="KW-1185">Reference proteome</keyword>
<dbReference type="EC" id="1.8.1.9" evidence="3"/>